<reference evidence="2" key="1">
    <citation type="journal article" date="2018" name="Nat. Commun.">
        <title>Diversity and evolution of the emerging Pandoraviridae family.</title>
        <authorList>
            <person name="Legendre M."/>
            <person name="Fabre E."/>
            <person name="Poirot O."/>
            <person name="Jeudy S."/>
            <person name="Lartigue A."/>
            <person name="Alempic J.M."/>
            <person name="Beucher L."/>
            <person name="Philippe N."/>
            <person name="Bertaux L."/>
            <person name="Christo-Foroux E."/>
            <person name="Labadie K."/>
            <person name="Coute Y."/>
            <person name="Abergel C."/>
            <person name="Claverie J.M."/>
        </authorList>
    </citation>
    <scope>NUCLEOTIDE SEQUENCE [LARGE SCALE GENOMIC DNA]</scope>
    <source>
        <strain evidence="2">Quercus</strain>
    </source>
</reference>
<evidence type="ECO:0000313" key="2">
    <source>
        <dbReference type="EMBL" id="AVK74908.1"/>
    </source>
</evidence>
<sequence length="146" mass="16119">MSFLGNLVLNVACPTMRTGKKLNNNANLKIRLFFLLFLINRKRAETPTFYLFLFWLVGFGRCFATGQTSGTGGPVDLYTKSPCPVPSIEPVIKEFSAVDKHWLGSEMPPNLPRPPSAECDRSQSHASRPNHSRSSSPGPVSRPLAD</sequence>
<dbReference type="EMBL" id="MG011689">
    <property type="protein sequence ID" value="AVK74908.1"/>
    <property type="molecule type" value="Genomic_DNA"/>
</dbReference>
<protein>
    <submittedName>
        <fullName evidence="2">Uncharacterized protein</fullName>
    </submittedName>
</protein>
<dbReference type="RefSeq" id="YP_009483177.1">
    <property type="nucleotide sequence ID" value="NC_037667.1"/>
</dbReference>
<proteinExistence type="predicted"/>
<dbReference type="GeneID" id="36844049"/>
<dbReference type="Proteomes" id="UP000248852">
    <property type="component" value="Segment"/>
</dbReference>
<feature type="region of interest" description="Disordered" evidence="1">
    <location>
        <begin position="103"/>
        <end position="146"/>
    </location>
</feature>
<feature type="compositionally biased region" description="Low complexity" evidence="1">
    <location>
        <begin position="132"/>
        <end position="146"/>
    </location>
</feature>
<evidence type="ECO:0000256" key="1">
    <source>
        <dbReference type="SAM" id="MobiDB-lite"/>
    </source>
</evidence>
<accession>A0A2U7U8X9</accession>
<name>A0A2U7U8X9_9VIRU</name>
<dbReference type="KEGG" id="vg:36844049"/>
<organism evidence="2">
    <name type="scientific">Pandoravirus quercus</name>
    <dbReference type="NCBI Taxonomy" id="2107709"/>
    <lineage>
        <taxon>Viruses</taxon>
        <taxon>Pandoravirus</taxon>
    </lineage>
</organism>
<gene>
    <name evidence="2" type="ORF">pqer_cds_486</name>
</gene>